<evidence type="ECO:0000313" key="2">
    <source>
        <dbReference type="EMBL" id="KAJ8955839.1"/>
    </source>
</evidence>
<proteinExistence type="predicted"/>
<organism evidence="2 3">
    <name type="scientific">Aromia moschata</name>
    <dbReference type="NCBI Taxonomy" id="1265417"/>
    <lineage>
        <taxon>Eukaryota</taxon>
        <taxon>Metazoa</taxon>
        <taxon>Ecdysozoa</taxon>
        <taxon>Arthropoda</taxon>
        <taxon>Hexapoda</taxon>
        <taxon>Insecta</taxon>
        <taxon>Pterygota</taxon>
        <taxon>Neoptera</taxon>
        <taxon>Endopterygota</taxon>
        <taxon>Coleoptera</taxon>
        <taxon>Polyphaga</taxon>
        <taxon>Cucujiformia</taxon>
        <taxon>Chrysomeloidea</taxon>
        <taxon>Cerambycidae</taxon>
        <taxon>Cerambycinae</taxon>
        <taxon>Callichromatini</taxon>
        <taxon>Aromia</taxon>
    </lineage>
</organism>
<sequence>MGRVKACASTNLPPERCIWQRGLRPRDGPSARISESIRPHSERPKVTGESARDSRRPNRETADSDLPSESAIGAETSVGDSFGREELCAWRFRVRVAVYLILTEGF</sequence>
<keyword evidence="3" id="KW-1185">Reference proteome</keyword>
<name>A0AAV8YYL0_9CUCU</name>
<reference evidence="2" key="1">
    <citation type="journal article" date="2023" name="Insect Mol. Biol.">
        <title>Genome sequencing provides insights into the evolution of gene families encoding plant cell wall-degrading enzymes in longhorned beetles.</title>
        <authorList>
            <person name="Shin N.R."/>
            <person name="Okamura Y."/>
            <person name="Kirsch R."/>
            <person name="Pauchet Y."/>
        </authorList>
    </citation>
    <scope>NUCLEOTIDE SEQUENCE</scope>
    <source>
        <strain evidence="2">AMC_N1</strain>
    </source>
</reference>
<dbReference type="AlphaFoldDB" id="A0AAV8YYL0"/>
<protein>
    <submittedName>
        <fullName evidence="2">Uncharacterized protein</fullName>
    </submittedName>
</protein>
<dbReference type="EMBL" id="JAPWTK010000035">
    <property type="protein sequence ID" value="KAJ8955839.1"/>
    <property type="molecule type" value="Genomic_DNA"/>
</dbReference>
<accession>A0AAV8YYL0</accession>
<evidence type="ECO:0000256" key="1">
    <source>
        <dbReference type="SAM" id="MobiDB-lite"/>
    </source>
</evidence>
<gene>
    <name evidence="2" type="ORF">NQ318_005383</name>
</gene>
<evidence type="ECO:0000313" key="3">
    <source>
        <dbReference type="Proteomes" id="UP001162162"/>
    </source>
</evidence>
<comment type="caution">
    <text evidence="2">The sequence shown here is derived from an EMBL/GenBank/DDBJ whole genome shotgun (WGS) entry which is preliminary data.</text>
</comment>
<feature type="region of interest" description="Disordered" evidence="1">
    <location>
        <begin position="18"/>
        <end position="77"/>
    </location>
</feature>
<dbReference type="Proteomes" id="UP001162162">
    <property type="component" value="Unassembled WGS sequence"/>
</dbReference>
<feature type="compositionally biased region" description="Basic and acidic residues" evidence="1">
    <location>
        <begin position="24"/>
        <end position="62"/>
    </location>
</feature>